<protein>
    <submittedName>
        <fullName evidence="2">Uncharacterized protein</fullName>
    </submittedName>
</protein>
<evidence type="ECO:0000313" key="3">
    <source>
        <dbReference type="Proteomes" id="UP000325933"/>
    </source>
</evidence>
<gene>
    <name evidence="2" type="ORF">F4U95_11685</name>
    <name evidence="1" type="ORF">F4U96_11740</name>
</gene>
<comment type="caution">
    <text evidence="2">The sequence shown here is derived from an EMBL/GenBank/DDBJ whole genome shotgun (WGS) entry which is preliminary data.</text>
</comment>
<name>A0A5J5I1V7_9SPHN</name>
<organism evidence="2 3">
    <name type="scientific">Sphingobium limneticum</name>
    <dbReference type="NCBI Taxonomy" id="1007511"/>
    <lineage>
        <taxon>Bacteria</taxon>
        <taxon>Pseudomonadati</taxon>
        <taxon>Pseudomonadota</taxon>
        <taxon>Alphaproteobacteria</taxon>
        <taxon>Sphingomonadales</taxon>
        <taxon>Sphingomonadaceae</taxon>
        <taxon>Sphingobium</taxon>
    </lineage>
</organism>
<dbReference type="Proteomes" id="UP000325933">
    <property type="component" value="Unassembled WGS sequence"/>
</dbReference>
<dbReference type="EMBL" id="VYQA01000007">
    <property type="protein sequence ID" value="KAA9029870.1"/>
    <property type="molecule type" value="Genomic_DNA"/>
</dbReference>
<dbReference type="EMBL" id="VYQB01000007">
    <property type="protein sequence ID" value="KAA9016891.1"/>
    <property type="molecule type" value="Genomic_DNA"/>
</dbReference>
<sequence>MTSQIYDKAGGQPDIDRILGDADARIAELGEQRAALAERRRRLIEPAYKTVAANPTDMHHKITLGAVMVNAGMRAYDADALAGLLAGTGHHMLALADELVDTDPAASLGTILIRLLDGQERELAARGLYLTWQRRLVTYAEDRAEWLARDEDYRLEGAWRQEPMTADQRWLVRVTCRVRHLDLPGDLRRGEAADWLELHGANLSYKAFMA</sequence>
<evidence type="ECO:0000313" key="1">
    <source>
        <dbReference type="EMBL" id="KAA9016891.1"/>
    </source>
</evidence>
<accession>A0A5J5I1V7</accession>
<dbReference type="Pfam" id="PF06412">
    <property type="entry name" value="TraD"/>
    <property type="match status" value="1"/>
</dbReference>
<proteinExistence type="predicted"/>
<evidence type="ECO:0000313" key="4">
    <source>
        <dbReference type="Proteomes" id="UP000326364"/>
    </source>
</evidence>
<dbReference type="Proteomes" id="UP000326364">
    <property type="component" value="Unassembled WGS sequence"/>
</dbReference>
<dbReference type="InterPro" id="IPR009444">
    <property type="entry name" value="Conjugal_tfr_TraD_a-type"/>
</dbReference>
<dbReference type="AlphaFoldDB" id="A0A5J5I1V7"/>
<reference evidence="3 4" key="1">
    <citation type="submission" date="2019-09" db="EMBL/GenBank/DDBJ databases">
        <authorList>
            <person name="Feng G."/>
        </authorList>
    </citation>
    <scope>NUCLEOTIDE SEQUENCE [LARGE SCALE GENOMIC DNA]</scope>
    <source>
        <strain evidence="2 3">KACC 19283</strain>
        <strain evidence="1 4">KACC 19284</strain>
    </source>
</reference>
<keyword evidence="4" id="KW-1185">Reference proteome</keyword>
<dbReference type="RefSeq" id="WP_150425800.1">
    <property type="nucleotide sequence ID" value="NZ_VYQA01000007.1"/>
</dbReference>
<evidence type="ECO:0000313" key="2">
    <source>
        <dbReference type="EMBL" id="KAA9029870.1"/>
    </source>
</evidence>